<dbReference type="AlphaFoldDB" id="A0A1J5QC86"/>
<name>A0A1J5QC86_9ZZZZ</name>
<proteinExistence type="predicted"/>
<evidence type="ECO:0008006" key="2">
    <source>
        <dbReference type="Google" id="ProtNLM"/>
    </source>
</evidence>
<accession>A0A1J5QC86</accession>
<organism evidence="1">
    <name type="scientific">mine drainage metagenome</name>
    <dbReference type="NCBI Taxonomy" id="410659"/>
    <lineage>
        <taxon>unclassified sequences</taxon>
        <taxon>metagenomes</taxon>
        <taxon>ecological metagenomes</taxon>
    </lineage>
</organism>
<reference evidence="1" key="1">
    <citation type="submission" date="2016-10" db="EMBL/GenBank/DDBJ databases">
        <title>Sequence of Gallionella enrichment culture.</title>
        <authorList>
            <person name="Poehlein A."/>
            <person name="Muehling M."/>
            <person name="Daniel R."/>
        </authorList>
    </citation>
    <scope>NUCLEOTIDE SEQUENCE</scope>
</reference>
<dbReference type="EMBL" id="MLJW01002817">
    <property type="protein sequence ID" value="OIQ73573.1"/>
    <property type="molecule type" value="Genomic_DNA"/>
</dbReference>
<comment type="caution">
    <text evidence="1">The sequence shown here is derived from an EMBL/GenBank/DDBJ whole genome shotgun (WGS) entry which is preliminary data.</text>
</comment>
<protein>
    <recommendedName>
        <fullName evidence="2">Spermidine/putrescine-binding periplasmic protein</fullName>
    </recommendedName>
</protein>
<dbReference type="SUPFAM" id="SSF53850">
    <property type="entry name" value="Periplasmic binding protein-like II"/>
    <property type="match status" value="1"/>
</dbReference>
<gene>
    <name evidence="1" type="ORF">GALL_447910</name>
</gene>
<evidence type="ECO:0000313" key="1">
    <source>
        <dbReference type="EMBL" id="OIQ73573.1"/>
    </source>
</evidence>
<sequence length="105" mass="11602">MFNRSPKEGASSWFCGWVHMKNAPGDPQKAYDFVNAFLGKDTAKGLLDDMGYASTNTVGENAIPHDELVAHDVDPVTTTLLAQTPLDQKLRDRMVAEFQKIKSGF</sequence>
<dbReference type="Gene3D" id="3.40.190.10">
    <property type="entry name" value="Periplasmic binding protein-like II"/>
    <property type="match status" value="2"/>
</dbReference>